<dbReference type="InterPro" id="IPR012338">
    <property type="entry name" value="Beta-lactam/transpept-like"/>
</dbReference>
<dbReference type="PANTHER" id="PTHR22935:SF95">
    <property type="entry name" value="BETA-LACTAMASE-LIKE 1-RELATED"/>
    <property type="match status" value="1"/>
</dbReference>
<dbReference type="InterPro" id="IPR051478">
    <property type="entry name" value="Beta-lactamase-like_AB/R"/>
</dbReference>
<dbReference type="Gene3D" id="3.40.710.10">
    <property type="entry name" value="DD-peptidase/beta-lactamase superfamily"/>
    <property type="match status" value="1"/>
</dbReference>
<feature type="chain" id="PRO_5035101421" evidence="2">
    <location>
        <begin position="25"/>
        <end position="603"/>
    </location>
</feature>
<keyword evidence="6" id="KW-1185">Reference proteome</keyword>
<dbReference type="PANTHER" id="PTHR22935">
    <property type="entry name" value="PENICILLIN-BINDING PROTEIN"/>
    <property type="match status" value="1"/>
</dbReference>
<dbReference type="Proteomes" id="UP000572817">
    <property type="component" value="Unassembled WGS sequence"/>
</dbReference>
<sequence length="603" mass="64822">MGVLCRFSLSAALILSTAVPAVLSSCIPDPPATLLSDPAILQHPSVTAAFKEVERNLSGLFTGNTRDGFSFAIVHASNPEKTFSFNHGLLKFNETAGNDTIGSNQVDSDSVFRVLSISKSIATLSALVVENESKSQDVLPALSIESPVRQALPQFGLPDIDWENGGSEITLSMLASHSSGLPREGFSTKFNIVTGLSKATAETIGAEWAGVTPEEIIESAKQRNLMFAPGQRAACKSFVSPIPLSAVVNYHNQLANTNQTWSDYANEEILAHLNMTHSFFGAIPDGLTKDIAVPAGENWVDLFIGPGYDPAGGMWSSANDLAKFLHTVWLSPTPQLITPTQRRNSLQPRLTLPDGKQQSGVGWEIAVLHTADFAANTSAMPPFVNVYGKSGDGGGYHSWLDVVSTYGYGIVILTQVSSPPSANYTNLTPSVVRDGVHAILLPAFAEAYADRLRARYAGRYGAARDGGAIADEVSTVRAANGTESFARMEVKDGVLFLRELVVNGTSALEGLDKLGWTAESQSRFFSKPEGVSLNPAEGAGEKAEFGEGAQVWRAIPELDTCDWFDFDGYTDQNGWPLSKFVLVEIEDGVELHYPPYDVVLTRQ</sequence>
<reference evidence="4 6" key="1">
    <citation type="submission" date="2020-04" db="EMBL/GenBank/DDBJ databases">
        <title>Genome Assembly and Annotation of Botryosphaeria dothidea sdau 11-99, a Latent Pathogen of Apple Fruit Ring Rot in China.</title>
        <authorList>
            <person name="Yu C."/>
            <person name="Diao Y."/>
            <person name="Lu Q."/>
            <person name="Zhao J."/>
            <person name="Cui S."/>
            <person name="Peng C."/>
            <person name="He B."/>
            <person name="Liu H."/>
        </authorList>
    </citation>
    <scope>NUCLEOTIDE SEQUENCE [LARGE SCALE GENOMIC DNA]</scope>
    <source>
        <strain evidence="4">Sdau11-99</strain>
        <strain evidence="6">sdau11-99</strain>
    </source>
</reference>
<keyword evidence="2" id="KW-0732">Signal</keyword>
<evidence type="ECO:0000313" key="5">
    <source>
        <dbReference type="EMBL" id="KAF4305111.1"/>
    </source>
</evidence>
<gene>
    <name evidence="5" type="ORF">GTA08_BOTSDO06212</name>
    <name evidence="4" type="ORF">GTA08_BOTSDO10287</name>
</gene>
<dbReference type="InterPro" id="IPR001466">
    <property type="entry name" value="Beta-lactam-related"/>
</dbReference>
<feature type="signal peptide" evidence="2">
    <location>
        <begin position="1"/>
        <end position="24"/>
    </location>
</feature>
<dbReference type="SUPFAM" id="SSF56601">
    <property type="entry name" value="beta-lactamase/transpeptidase-like"/>
    <property type="match status" value="1"/>
</dbReference>
<protein>
    <submittedName>
        <fullName evidence="4">Penicillin-binding protein</fullName>
    </submittedName>
</protein>
<organism evidence="4 6">
    <name type="scientific">Botryosphaeria dothidea</name>
    <dbReference type="NCBI Taxonomy" id="55169"/>
    <lineage>
        <taxon>Eukaryota</taxon>
        <taxon>Fungi</taxon>
        <taxon>Dikarya</taxon>
        <taxon>Ascomycota</taxon>
        <taxon>Pezizomycotina</taxon>
        <taxon>Dothideomycetes</taxon>
        <taxon>Dothideomycetes incertae sedis</taxon>
        <taxon>Botryosphaeriales</taxon>
        <taxon>Botryosphaeriaceae</taxon>
        <taxon>Botryosphaeria</taxon>
    </lineage>
</organism>
<dbReference type="EMBL" id="WWBZ02000040">
    <property type="protein sequence ID" value="KAF4305111.1"/>
    <property type="molecule type" value="Genomic_DNA"/>
</dbReference>
<dbReference type="EMBL" id="WWBZ02000073">
    <property type="protein sequence ID" value="KAF4301949.1"/>
    <property type="molecule type" value="Genomic_DNA"/>
</dbReference>
<evidence type="ECO:0000259" key="3">
    <source>
        <dbReference type="Pfam" id="PF00144"/>
    </source>
</evidence>
<dbReference type="Pfam" id="PF00144">
    <property type="entry name" value="Beta-lactamase"/>
    <property type="match status" value="1"/>
</dbReference>
<dbReference type="PROSITE" id="PS51257">
    <property type="entry name" value="PROKAR_LIPOPROTEIN"/>
    <property type="match status" value="1"/>
</dbReference>
<name>A0A8H4IJH2_9PEZI</name>
<feature type="domain" description="Beta-lactamase-related" evidence="3">
    <location>
        <begin position="99"/>
        <end position="423"/>
    </location>
</feature>
<evidence type="ECO:0000256" key="1">
    <source>
        <dbReference type="ARBA" id="ARBA00038473"/>
    </source>
</evidence>
<evidence type="ECO:0000313" key="6">
    <source>
        <dbReference type="Proteomes" id="UP000572817"/>
    </source>
</evidence>
<evidence type="ECO:0000313" key="4">
    <source>
        <dbReference type="EMBL" id="KAF4301949.1"/>
    </source>
</evidence>
<evidence type="ECO:0000256" key="2">
    <source>
        <dbReference type="SAM" id="SignalP"/>
    </source>
</evidence>
<dbReference type="AlphaFoldDB" id="A0A8H4IJH2"/>
<proteinExistence type="inferred from homology"/>
<dbReference type="OrthoDB" id="10250282at2759"/>
<comment type="similarity">
    <text evidence="1">Belongs to the beta-lactamase family.</text>
</comment>
<accession>A0A8H4IJH2</accession>
<comment type="caution">
    <text evidence="4">The sequence shown here is derived from an EMBL/GenBank/DDBJ whole genome shotgun (WGS) entry which is preliminary data.</text>
</comment>